<dbReference type="GO" id="GO:0006139">
    <property type="term" value="P:nucleobase-containing compound metabolic process"/>
    <property type="evidence" value="ECO:0007669"/>
    <property type="project" value="InterPro"/>
</dbReference>
<dbReference type="Pfam" id="PF01612">
    <property type="entry name" value="DNA_pol_A_exo1"/>
    <property type="match status" value="1"/>
</dbReference>
<name>A0AAW9HWD4_9ACTO</name>
<dbReference type="SMART" id="SM00474">
    <property type="entry name" value="35EXOc"/>
    <property type="match status" value="1"/>
</dbReference>
<comment type="caution">
    <text evidence="2">The sequence shown here is derived from an EMBL/GenBank/DDBJ whole genome shotgun (WGS) entry which is preliminary data.</text>
</comment>
<dbReference type="PROSITE" id="PS50967">
    <property type="entry name" value="HRDC"/>
    <property type="match status" value="1"/>
</dbReference>
<dbReference type="Proteomes" id="UP001281731">
    <property type="component" value="Unassembled WGS sequence"/>
</dbReference>
<dbReference type="CDD" id="cd06142">
    <property type="entry name" value="RNaseD_exo"/>
    <property type="match status" value="1"/>
</dbReference>
<evidence type="ECO:0000313" key="2">
    <source>
        <dbReference type="EMBL" id="MDY5155393.1"/>
    </source>
</evidence>
<feature type="domain" description="HRDC" evidence="1">
    <location>
        <begin position="214"/>
        <end position="294"/>
    </location>
</feature>
<dbReference type="InterPro" id="IPR044876">
    <property type="entry name" value="HRDC_dom_sf"/>
</dbReference>
<evidence type="ECO:0000259" key="1">
    <source>
        <dbReference type="PROSITE" id="PS50967"/>
    </source>
</evidence>
<dbReference type="Pfam" id="PF00570">
    <property type="entry name" value="HRDC"/>
    <property type="match status" value="1"/>
</dbReference>
<dbReference type="InterPro" id="IPR036397">
    <property type="entry name" value="RNaseH_sf"/>
</dbReference>
<dbReference type="AlphaFoldDB" id="A0AAW9HWD4"/>
<dbReference type="RefSeq" id="WP_320756672.1">
    <property type="nucleotide sequence ID" value="NZ_JAWNGC010000008.1"/>
</dbReference>
<dbReference type="InterPro" id="IPR051086">
    <property type="entry name" value="RNase_D-like"/>
</dbReference>
<dbReference type="GO" id="GO:0000166">
    <property type="term" value="F:nucleotide binding"/>
    <property type="evidence" value="ECO:0007669"/>
    <property type="project" value="InterPro"/>
</dbReference>
<gene>
    <name evidence="2" type="ORF">R6G80_06630</name>
</gene>
<organism evidence="2 3">
    <name type="scientific">Actinotignum urinale</name>
    <dbReference type="NCBI Taxonomy" id="190146"/>
    <lineage>
        <taxon>Bacteria</taxon>
        <taxon>Bacillati</taxon>
        <taxon>Actinomycetota</taxon>
        <taxon>Actinomycetes</taxon>
        <taxon>Actinomycetales</taxon>
        <taxon>Actinomycetaceae</taxon>
        <taxon>Actinotignum</taxon>
    </lineage>
</organism>
<accession>A0AAW9HWD4</accession>
<dbReference type="InterPro" id="IPR010997">
    <property type="entry name" value="HRDC-like_sf"/>
</dbReference>
<dbReference type="PANTHER" id="PTHR47649">
    <property type="entry name" value="RIBONUCLEASE D"/>
    <property type="match status" value="1"/>
</dbReference>
<dbReference type="InterPro" id="IPR041605">
    <property type="entry name" value="Exo_C"/>
</dbReference>
<dbReference type="Gene3D" id="1.10.150.80">
    <property type="entry name" value="HRDC domain"/>
    <property type="match status" value="2"/>
</dbReference>
<sequence length="392" mass="45036">MDTPRGGLPELTTRETLPKAIKELSQTSGPFAIDTERAMGIRYSNRAYLIQIKRGNGKIYLVDPIETEDLMPALAEVLSSDQWILHAADQDLPSLAQLGLTPPTLFDTEMAALLLGEEHISLQAQLMKHVGVHLAKEHSNSDWSKRPLNAELRAYAALDVEFMVDLRDALIDRLDTMGRLEWCHQECEEIRTRKPKPPKKDPWRRFARGANITNRRKLGILRELWEERDAIARDKDISPGKVLNSQALALLAAHPGRSLSDVKRSPVLRREKLRYLTPYFWEAIRRGWNLTEENLPPLHLESEEKYPVNMSEWSKKNDAAALRWEKLRPLFLELAEELGIRQEVLMKPARQRALAWKGWDRHGVAHALEKLGARPWQIELTAPYIEEVFRPS</sequence>
<dbReference type="InterPro" id="IPR002121">
    <property type="entry name" value="HRDC_dom"/>
</dbReference>
<dbReference type="InterPro" id="IPR012337">
    <property type="entry name" value="RNaseH-like_sf"/>
</dbReference>
<dbReference type="Pfam" id="PF18305">
    <property type="entry name" value="DNA_pol_A_exoN"/>
    <property type="match status" value="1"/>
</dbReference>
<reference evidence="2" key="1">
    <citation type="submission" date="2023-10" db="EMBL/GenBank/DDBJ databases">
        <title>Whole Genome based description of the genera Actinobaculum and Actinotignum reveals a complex phylogenetic relationship within the species included in the genus Actinotignum.</title>
        <authorList>
            <person name="Jensen C.S."/>
            <person name="Dargis R."/>
            <person name="Kemp M."/>
            <person name="Christensen J.J."/>
        </authorList>
    </citation>
    <scope>NUCLEOTIDE SEQUENCE</scope>
    <source>
        <strain evidence="2">SLA_B511</strain>
    </source>
</reference>
<proteinExistence type="predicted"/>
<dbReference type="GO" id="GO:0008408">
    <property type="term" value="F:3'-5' exonuclease activity"/>
    <property type="evidence" value="ECO:0007669"/>
    <property type="project" value="InterPro"/>
</dbReference>
<dbReference type="SMART" id="SM00341">
    <property type="entry name" value="HRDC"/>
    <property type="match status" value="1"/>
</dbReference>
<protein>
    <submittedName>
        <fullName evidence="2">HRDC domain-containing protein</fullName>
    </submittedName>
</protein>
<dbReference type="EMBL" id="JAWNGC010000008">
    <property type="protein sequence ID" value="MDY5155393.1"/>
    <property type="molecule type" value="Genomic_DNA"/>
</dbReference>
<dbReference type="GO" id="GO:0003676">
    <property type="term" value="F:nucleic acid binding"/>
    <property type="evidence" value="ECO:0007669"/>
    <property type="project" value="InterPro"/>
</dbReference>
<dbReference type="SUPFAM" id="SSF53098">
    <property type="entry name" value="Ribonuclease H-like"/>
    <property type="match status" value="1"/>
</dbReference>
<dbReference type="SUPFAM" id="SSF47819">
    <property type="entry name" value="HRDC-like"/>
    <property type="match status" value="1"/>
</dbReference>
<dbReference type="InterPro" id="IPR002562">
    <property type="entry name" value="3'-5'_exonuclease_dom"/>
</dbReference>
<dbReference type="PANTHER" id="PTHR47649:SF1">
    <property type="entry name" value="RIBONUCLEASE D"/>
    <property type="match status" value="1"/>
</dbReference>
<evidence type="ECO:0000313" key="3">
    <source>
        <dbReference type="Proteomes" id="UP001281731"/>
    </source>
</evidence>
<dbReference type="Gene3D" id="3.30.420.10">
    <property type="entry name" value="Ribonuclease H-like superfamily/Ribonuclease H"/>
    <property type="match status" value="1"/>
</dbReference>